<evidence type="ECO:0000313" key="2">
    <source>
        <dbReference type="Proteomes" id="UP001202328"/>
    </source>
</evidence>
<evidence type="ECO:0008006" key="3">
    <source>
        <dbReference type="Google" id="ProtNLM"/>
    </source>
</evidence>
<dbReference type="GO" id="GO:0016628">
    <property type="term" value="F:oxidoreductase activity, acting on the CH-CH group of donors, NAD or NADP as acceptor"/>
    <property type="evidence" value="ECO:0007669"/>
    <property type="project" value="InterPro"/>
</dbReference>
<accession>A0AAD4XBJ3</accession>
<dbReference type="InterPro" id="IPR045010">
    <property type="entry name" value="MDR_fam"/>
</dbReference>
<dbReference type="Gene3D" id="3.90.180.10">
    <property type="entry name" value="Medium-chain alcohol dehydrogenases, catalytic domain"/>
    <property type="match status" value="1"/>
</dbReference>
<name>A0AAD4XBJ3_9MAGN</name>
<dbReference type="InterPro" id="IPR036291">
    <property type="entry name" value="NAD(P)-bd_dom_sf"/>
</dbReference>
<dbReference type="SUPFAM" id="SSF51735">
    <property type="entry name" value="NAD(P)-binding Rossmann-fold domains"/>
    <property type="match status" value="1"/>
</dbReference>
<sequence>MLEAAIVNMNPFGRVVVCGAMSEYTDETKRAVPNMMDLIFKRISIQGFITPDYMKNYAEFASITSDYIRNAKLHVVEDISIGLESIPSAFVGMFRGDNIGKKMVELLNGQNETRKCIDWLIV</sequence>
<evidence type="ECO:0000313" key="1">
    <source>
        <dbReference type="EMBL" id="KAI3891083.1"/>
    </source>
</evidence>
<keyword evidence="2" id="KW-1185">Reference proteome</keyword>
<proteinExistence type="predicted"/>
<dbReference type="Proteomes" id="UP001202328">
    <property type="component" value="Unassembled WGS sequence"/>
</dbReference>
<gene>
    <name evidence="1" type="ORF">MKW98_007388</name>
</gene>
<dbReference type="SUPFAM" id="SSF50129">
    <property type="entry name" value="GroES-like"/>
    <property type="match status" value="1"/>
</dbReference>
<reference evidence="1" key="1">
    <citation type="submission" date="2022-04" db="EMBL/GenBank/DDBJ databases">
        <title>A functionally conserved STORR gene fusion in Papaver species that diverged 16.8 million years ago.</title>
        <authorList>
            <person name="Catania T."/>
        </authorList>
    </citation>
    <scope>NUCLEOTIDE SEQUENCE</scope>
    <source>
        <strain evidence="1">S-188037</strain>
    </source>
</reference>
<protein>
    <recommendedName>
        <fullName evidence="3">Alcohol dehydrogenase-like C-terminal domain-containing protein</fullName>
    </recommendedName>
</protein>
<dbReference type="AlphaFoldDB" id="A0AAD4XBJ3"/>
<comment type="caution">
    <text evidence="1">The sequence shown here is derived from an EMBL/GenBank/DDBJ whole genome shotgun (WGS) entry which is preliminary data.</text>
</comment>
<dbReference type="Gene3D" id="3.40.50.720">
    <property type="entry name" value="NAD(P)-binding Rossmann-like Domain"/>
    <property type="match status" value="1"/>
</dbReference>
<organism evidence="1 2">
    <name type="scientific">Papaver atlanticum</name>
    <dbReference type="NCBI Taxonomy" id="357466"/>
    <lineage>
        <taxon>Eukaryota</taxon>
        <taxon>Viridiplantae</taxon>
        <taxon>Streptophyta</taxon>
        <taxon>Embryophyta</taxon>
        <taxon>Tracheophyta</taxon>
        <taxon>Spermatophyta</taxon>
        <taxon>Magnoliopsida</taxon>
        <taxon>Ranunculales</taxon>
        <taxon>Papaveraceae</taxon>
        <taxon>Papaveroideae</taxon>
        <taxon>Papaver</taxon>
    </lineage>
</organism>
<dbReference type="PANTHER" id="PTHR43205">
    <property type="entry name" value="PROSTAGLANDIN REDUCTASE"/>
    <property type="match status" value="1"/>
</dbReference>
<dbReference type="InterPro" id="IPR011032">
    <property type="entry name" value="GroES-like_sf"/>
</dbReference>
<dbReference type="PANTHER" id="PTHR43205:SF12">
    <property type="entry name" value="OS06G0602900 PROTEIN"/>
    <property type="match status" value="1"/>
</dbReference>
<dbReference type="EMBL" id="JAJJMB010012081">
    <property type="protein sequence ID" value="KAI3891083.1"/>
    <property type="molecule type" value="Genomic_DNA"/>
</dbReference>